<dbReference type="SMART" id="SM00060">
    <property type="entry name" value="FN3"/>
    <property type="match status" value="2"/>
</dbReference>
<name>A0A6L2PVJ0_COPFO</name>
<feature type="domain" description="Fibronectin type-III" evidence="1">
    <location>
        <begin position="1"/>
        <end position="90"/>
    </location>
</feature>
<dbReference type="OrthoDB" id="5985519at2759"/>
<dbReference type="SUPFAM" id="SSF49265">
    <property type="entry name" value="Fibronectin type III"/>
    <property type="match status" value="1"/>
</dbReference>
<feature type="non-terminal residue" evidence="2">
    <location>
        <position position="184"/>
    </location>
</feature>
<dbReference type="InterPro" id="IPR013783">
    <property type="entry name" value="Ig-like_fold"/>
</dbReference>
<dbReference type="EMBL" id="BLKM01005868">
    <property type="protein sequence ID" value="GFG35640.1"/>
    <property type="molecule type" value="Genomic_DNA"/>
</dbReference>
<dbReference type="CDD" id="cd00063">
    <property type="entry name" value="FN3"/>
    <property type="match status" value="2"/>
</dbReference>
<protein>
    <recommendedName>
        <fullName evidence="1">Fibronectin type-III domain-containing protein</fullName>
    </recommendedName>
</protein>
<feature type="non-terminal residue" evidence="2">
    <location>
        <position position="1"/>
    </location>
</feature>
<sequence length="184" mass="20291">IENFLPEADSHTIKLRWTKPTENGNCVLRYAIEWKALEDGSRNGSGVTENEFYVIGSLEACETYEVSVSAVNENHNTSEADVTNITTLADFPGKIENLLPEADSHTIKRRWTKPNENGNFVVHYGMEWKAIADGSRNGSGVTKNESNVIGSLEAYETYEVSLSAVNENNNTSEADITNVTTLAD</sequence>
<dbReference type="InParanoid" id="A0A6L2PVJ0"/>
<dbReference type="AlphaFoldDB" id="A0A6L2PVJ0"/>
<dbReference type="PROSITE" id="PS50853">
    <property type="entry name" value="FN3"/>
    <property type="match status" value="2"/>
</dbReference>
<evidence type="ECO:0000313" key="2">
    <source>
        <dbReference type="EMBL" id="GFG35640.1"/>
    </source>
</evidence>
<comment type="caution">
    <text evidence="2">The sequence shown here is derived from an EMBL/GenBank/DDBJ whole genome shotgun (WGS) entry which is preliminary data.</text>
</comment>
<evidence type="ECO:0000313" key="3">
    <source>
        <dbReference type="Proteomes" id="UP000502823"/>
    </source>
</evidence>
<proteinExistence type="predicted"/>
<evidence type="ECO:0000259" key="1">
    <source>
        <dbReference type="PROSITE" id="PS50853"/>
    </source>
</evidence>
<organism evidence="2 3">
    <name type="scientific">Coptotermes formosanus</name>
    <name type="common">Formosan subterranean termite</name>
    <dbReference type="NCBI Taxonomy" id="36987"/>
    <lineage>
        <taxon>Eukaryota</taxon>
        <taxon>Metazoa</taxon>
        <taxon>Ecdysozoa</taxon>
        <taxon>Arthropoda</taxon>
        <taxon>Hexapoda</taxon>
        <taxon>Insecta</taxon>
        <taxon>Pterygota</taxon>
        <taxon>Neoptera</taxon>
        <taxon>Polyneoptera</taxon>
        <taxon>Dictyoptera</taxon>
        <taxon>Blattodea</taxon>
        <taxon>Blattoidea</taxon>
        <taxon>Termitoidae</taxon>
        <taxon>Rhinotermitidae</taxon>
        <taxon>Coptotermes</taxon>
    </lineage>
</organism>
<dbReference type="Gene3D" id="2.60.40.10">
    <property type="entry name" value="Immunoglobulins"/>
    <property type="match status" value="2"/>
</dbReference>
<dbReference type="Pfam" id="PF00041">
    <property type="entry name" value="fn3"/>
    <property type="match status" value="1"/>
</dbReference>
<dbReference type="Proteomes" id="UP000502823">
    <property type="component" value="Unassembled WGS sequence"/>
</dbReference>
<gene>
    <name evidence="2" type="ORF">Cfor_03483</name>
</gene>
<feature type="domain" description="Fibronectin type-III" evidence="1">
    <location>
        <begin position="91"/>
        <end position="184"/>
    </location>
</feature>
<accession>A0A6L2PVJ0</accession>
<dbReference type="InterPro" id="IPR003961">
    <property type="entry name" value="FN3_dom"/>
</dbReference>
<keyword evidence="3" id="KW-1185">Reference proteome</keyword>
<reference evidence="3" key="1">
    <citation type="submission" date="2020-01" db="EMBL/GenBank/DDBJ databases">
        <title>Draft genome sequence of the Termite Coptotermes fromosanus.</title>
        <authorList>
            <person name="Itakura S."/>
            <person name="Yosikawa Y."/>
            <person name="Umezawa K."/>
        </authorList>
    </citation>
    <scope>NUCLEOTIDE SEQUENCE [LARGE SCALE GENOMIC DNA]</scope>
</reference>
<dbReference type="InterPro" id="IPR036116">
    <property type="entry name" value="FN3_sf"/>
</dbReference>